<evidence type="ECO:0000313" key="2">
    <source>
        <dbReference type="Proteomes" id="UP000256679"/>
    </source>
</evidence>
<evidence type="ECO:0000313" key="1">
    <source>
        <dbReference type="EMBL" id="RDW12004.1"/>
    </source>
</evidence>
<dbReference type="Proteomes" id="UP000256679">
    <property type="component" value="Unassembled WGS sequence"/>
</dbReference>
<comment type="caution">
    <text evidence="1">The sequence shown here is derived from an EMBL/GenBank/DDBJ whole genome shotgun (WGS) entry which is preliminary data.</text>
</comment>
<keyword evidence="2" id="KW-1185">Reference proteome</keyword>
<feature type="non-terminal residue" evidence="1">
    <location>
        <position position="49"/>
    </location>
</feature>
<accession>A0A3D8P7G5</accession>
<protein>
    <submittedName>
        <fullName evidence="1">NAD(P)-dependent oxidoreductase</fullName>
    </submittedName>
</protein>
<proteinExistence type="predicted"/>
<sequence length="49" mass="5079">MSGLLVFGRSGQVATELRRLAPDASFLGRDQADLSDPAACARAIRASGC</sequence>
<organism evidence="1 2">
    <name type="scientific">Paracoccus thiocyanatus</name>
    <dbReference type="NCBI Taxonomy" id="34006"/>
    <lineage>
        <taxon>Bacteria</taxon>
        <taxon>Pseudomonadati</taxon>
        <taxon>Pseudomonadota</taxon>
        <taxon>Alphaproteobacteria</taxon>
        <taxon>Rhodobacterales</taxon>
        <taxon>Paracoccaceae</taxon>
        <taxon>Paracoccus</taxon>
    </lineage>
</organism>
<dbReference type="AlphaFoldDB" id="A0A3D8P7G5"/>
<name>A0A3D8P7G5_9RHOB</name>
<gene>
    <name evidence="1" type="ORF">DIE28_16110</name>
</gene>
<dbReference type="EMBL" id="QFCQ01000139">
    <property type="protein sequence ID" value="RDW12004.1"/>
    <property type="molecule type" value="Genomic_DNA"/>
</dbReference>
<reference evidence="1 2" key="1">
    <citation type="submission" date="2018-05" db="EMBL/GenBank/DDBJ databases">
        <title>Whole genome sequencing of Paracoccus thiocyanatus SST.</title>
        <authorList>
            <person name="Ghosh W."/>
            <person name="Rameez M.J."/>
            <person name="Roy C."/>
        </authorList>
    </citation>
    <scope>NUCLEOTIDE SEQUENCE [LARGE SCALE GENOMIC DNA]</scope>
    <source>
        <strain evidence="1 2">SST</strain>
    </source>
</reference>